<dbReference type="PANTHER" id="PTHR43861:SF1">
    <property type="entry name" value="TRANS-ACONITATE 2-METHYLTRANSFERASE"/>
    <property type="match status" value="1"/>
</dbReference>
<dbReference type="Pfam" id="PF13649">
    <property type="entry name" value="Methyltransf_25"/>
    <property type="match status" value="1"/>
</dbReference>
<protein>
    <submittedName>
        <fullName evidence="4">DNA-binding protein</fullName>
    </submittedName>
</protein>
<feature type="domain" description="Methyltransferase" evidence="3">
    <location>
        <begin position="54"/>
        <end position="150"/>
    </location>
</feature>
<evidence type="ECO:0000256" key="2">
    <source>
        <dbReference type="ARBA" id="ARBA00022679"/>
    </source>
</evidence>
<accession>A0A917E1K8</accession>
<dbReference type="Gene3D" id="3.40.50.150">
    <property type="entry name" value="Vaccinia Virus protein VP39"/>
    <property type="match status" value="1"/>
</dbReference>
<keyword evidence="2" id="KW-0808">Transferase</keyword>
<gene>
    <name evidence="4" type="ORF">GCM10010911_56200</name>
</gene>
<sequence length="262" mass="29324">MEDRDVSSFYDELADSYHLIYEDWNAAIARQGDILNRFIRARMDDPQSRGISLLDCSCGIGTQTIGLAERGFAVTATDISPRSVARARSEAAKLGLAITFGIADFRTLQLDVPGRFDVVLSADNALPHLLADEEILLALRNMAAKLQDDGLLVLTIRDYDMLIAEKPEATQPRVMDQGKRIVFQVWDWSGDGRTYTTNHFIVQEGEGGQWQTEHHRTVYRALLRHELGALLEQAGLSHIQWHTPAESGYYQPIVTARKAGQL</sequence>
<dbReference type="EMBL" id="BMHP01000005">
    <property type="protein sequence ID" value="GGD90297.1"/>
    <property type="molecule type" value="Genomic_DNA"/>
</dbReference>
<dbReference type="SUPFAM" id="SSF53335">
    <property type="entry name" value="S-adenosyl-L-methionine-dependent methyltransferases"/>
    <property type="match status" value="1"/>
</dbReference>
<name>A0A917E1K8_9BACL</name>
<organism evidence="4 5">
    <name type="scientific">Paenibacillus nasutitermitis</name>
    <dbReference type="NCBI Taxonomy" id="1652958"/>
    <lineage>
        <taxon>Bacteria</taxon>
        <taxon>Bacillati</taxon>
        <taxon>Bacillota</taxon>
        <taxon>Bacilli</taxon>
        <taxon>Bacillales</taxon>
        <taxon>Paenibacillaceae</taxon>
        <taxon>Paenibacillus</taxon>
    </lineage>
</organism>
<evidence type="ECO:0000313" key="4">
    <source>
        <dbReference type="EMBL" id="GGD90297.1"/>
    </source>
</evidence>
<proteinExistence type="predicted"/>
<dbReference type="GO" id="GO:0003677">
    <property type="term" value="F:DNA binding"/>
    <property type="evidence" value="ECO:0007669"/>
    <property type="project" value="UniProtKB-KW"/>
</dbReference>
<dbReference type="InterPro" id="IPR029063">
    <property type="entry name" value="SAM-dependent_MTases_sf"/>
</dbReference>
<evidence type="ECO:0000313" key="5">
    <source>
        <dbReference type="Proteomes" id="UP000612456"/>
    </source>
</evidence>
<dbReference type="CDD" id="cd02440">
    <property type="entry name" value="AdoMet_MTases"/>
    <property type="match status" value="1"/>
</dbReference>
<dbReference type="GO" id="GO:0032259">
    <property type="term" value="P:methylation"/>
    <property type="evidence" value="ECO:0007669"/>
    <property type="project" value="UniProtKB-KW"/>
</dbReference>
<comment type="caution">
    <text evidence="4">The sequence shown here is derived from an EMBL/GenBank/DDBJ whole genome shotgun (WGS) entry which is preliminary data.</text>
</comment>
<dbReference type="PANTHER" id="PTHR43861">
    <property type="entry name" value="TRANS-ACONITATE 2-METHYLTRANSFERASE-RELATED"/>
    <property type="match status" value="1"/>
</dbReference>
<keyword evidence="5" id="KW-1185">Reference proteome</keyword>
<dbReference type="GO" id="GO:0008168">
    <property type="term" value="F:methyltransferase activity"/>
    <property type="evidence" value="ECO:0007669"/>
    <property type="project" value="UniProtKB-KW"/>
</dbReference>
<reference evidence="4" key="1">
    <citation type="journal article" date="2014" name="Int. J. Syst. Evol. Microbiol.">
        <title>Complete genome sequence of Corynebacterium casei LMG S-19264T (=DSM 44701T), isolated from a smear-ripened cheese.</title>
        <authorList>
            <consortium name="US DOE Joint Genome Institute (JGI-PGF)"/>
            <person name="Walter F."/>
            <person name="Albersmeier A."/>
            <person name="Kalinowski J."/>
            <person name="Ruckert C."/>
        </authorList>
    </citation>
    <scope>NUCLEOTIDE SEQUENCE</scope>
    <source>
        <strain evidence="4">CGMCC 1.15178</strain>
    </source>
</reference>
<reference evidence="4" key="2">
    <citation type="submission" date="2020-09" db="EMBL/GenBank/DDBJ databases">
        <authorList>
            <person name="Sun Q."/>
            <person name="Zhou Y."/>
        </authorList>
    </citation>
    <scope>NUCLEOTIDE SEQUENCE</scope>
    <source>
        <strain evidence="4">CGMCC 1.15178</strain>
    </source>
</reference>
<dbReference type="Proteomes" id="UP000612456">
    <property type="component" value="Unassembled WGS sequence"/>
</dbReference>
<dbReference type="InterPro" id="IPR041698">
    <property type="entry name" value="Methyltransf_25"/>
</dbReference>
<evidence type="ECO:0000256" key="1">
    <source>
        <dbReference type="ARBA" id="ARBA00022603"/>
    </source>
</evidence>
<dbReference type="RefSeq" id="WP_188997313.1">
    <property type="nucleotide sequence ID" value="NZ_BMHP01000005.1"/>
</dbReference>
<keyword evidence="4" id="KW-0238">DNA-binding</keyword>
<keyword evidence="1" id="KW-0489">Methyltransferase</keyword>
<evidence type="ECO:0000259" key="3">
    <source>
        <dbReference type="Pfam" id="PF13649"/>
    </source>
</evidence>
<dbReference type="AlphaFoldDB" id="A0A917E1K8"/>